<evidence type="ECO:0000313" key="3">
    <source>
        <dbReference type="EMBL" id="MSU06875.1"/>
    </source>
</evidence>
<feature type="transmembrane region" description="Helical" evidence="1">
    <location>
        <begin position="158"/>
        <end position="175"/>
    </location>
</feature>
<dbReference type="AlphaFoldDB" id="A0A7X2TS69"/>
<keyword evidence="3" id="KW-0482">Metalloprotease</keyword>
<dbReference type="GO" id="GO:0080120">
    <property type="term" value="P:CAAX-box protein maturation"/>
    <property type="evidence" value="ECO:0007669"/>
    <property type="project" value="UniProtKB-ARBA"/>
</dbReference>
<keyword evidence="1" id="KW-0472">Membrane</keyword>
<accession>A0A7X2TS69</accession>
<dbReference type="Proteomes" id="UP000460549">
    <property type="component" value="Unassembled WGS sequence"/>
</dbReference>
<proteinExistence type="predicted"/>
<feature type="transmembrane region" description="Helical" evidence="1">
    <location>
        <begin position="12"/>
        <end position="35"/>
    </location>
</feature>
<evidence type="ECO:0000259" key="2">
    <source>
        <dbReference type="Pfam" id="PF02517"/>
    </source>
</evidence>
<evidence type="ECO:0000313" key="4">
    <source>
        <dbReference type="Proteomes" id="UP000460549"/>
    </source>
</evidence>
<dbReference type="GO" id="GO:0004175">
    <property type="term" value="F:endopeptidase activity"/>
    <property type="evidence" value="ECO:0007669"/>
    <property type="project" value="UniProtKB-ARBA"/>
</dbReference>
<keyword evidence="3" id="KW-0378">Hydrolase</keyword>
<feature type="transmembrane region" description="Helical" evidence="1">
    <location>
        <begin position="239"/>
        <end position="268"/>
    </location>
</feature>
<dbReference type="EMBL" id="VUNN01000019">
    <property type="protein sequence ID" value="MSU06875.1"/>
    <property type="molecule type" value="Genomic_DNA"/>
</dbReference>
<keyword evidence="3" id="KW-0645">Protease</keyword>
<gene>
    <name evidence="3" type="ORF">FYJ80_08840</name>
</gene>
<sequence length="285" mass="32198">MKRNNTLKMVILIISLLFSWLFIGGVFMLSFYSLFSASNYSELLSTIISFIGVNIPYITLFIFSLVVTHIALNTKICDMVRDKKYSLRYYIITSLIALTIFSLSTIAFSRNITIGSKSLSTKVVMLFIALAITPLQCFSEEYLFRVVIARLFNSDKNLVKLILSIASGIIFLFLHKLSNPEFLISPSIMLNLYYFLFGFLSMLLGLFLEDFTFPIIIHSINNLFIVIVCNYAGSPLESASFFISSTIPSPLISSIAMIMIFALTFFCAKKNRGELHGKEKEINEG</sequence>
<feature type="transmembrane region" description="Helical" evidence="1">
    <location>
        <begin position="215"/>
        <end position="233"/>
    </location>
</feature>
<protein>
    <submittedName>
        <fullName evidence="3">CPBP family intramembrane metalloprotease</fullName>
    </submittedName>
</protein>
<comment type="caution">
    <text evidence="3">The sequence shown here is derived from an EMBL/GenBank/DDBJ whole genome shotgun (WGS) entry which is preliminary data.</text>
</comment>
<feature type="domain" description="CAAX prenyl protease 2/Lysostaphin resistance protein A-like" evidence="2">
    <location>
        <begin position="126"/>
        <end position="224"/>
    </location>
</feature>
<dbReference type="GO" id="GO:0008237">
    <property type="term" value="F:metallopeptidase activity"/>
    <property type="evidence" value="ECO:0007669"/>
    <property type="project" value="UniProtKB-KW"/>
</dbReference>
<feature type="transmembrane region" description="Helical" evidence="1">
    <location>
        <begin position="87"/>
        <end position="107"/>
    </location>
</feature>
<reference evidence="3 4" key="1">
    <citation type="submission" date="2019-08" db="EMBL/GenBank/DDBJ databases">
        <title>In-depth cultivation of the pig gut microbiome towards novel bacterial diversity and tailored functional studies.</title>
        <authorList>
            <person name="Wylensek D."/>
            <person name="Hitch T.C.A."/>
            <person name="Clavel T."/>
        </authorList>
    </citation>
    <scope>NUCLEOTIDE SEQUENCE [LARGE SCALE GENOMIC DNA]</scope>
    <source>
        <strain evidence="3 4">NM-380-WT-3C1</strain>
    </source>
</reference>
<dbReference type="Pfam" id="PF02517">
    <property type="entry name" value="Rce1-like"/>
    <property type="match status" value="1"/>
</dbReference>
<organism evidence="3 4">
    <name type="scientific">Bullifex porci</name>
    <dbReference type="NCBI Taxonomy" id="2606638"/>
    <lineage>
        <taxon>Bacteria</taxon>
        <taxon>Pseudomonadati</taxon>
        <taxon>Spirochaetota</taxon>
        <taxon>Spirochaetia</taxon>
        <taxon>Spirochaetales</taxon>
        <taxon>Spirochaetaceae</taxon>
        <taxon>Bullifex</taxon>
    </lineage>
</organism>
<feature type="transmembrane region" description="Helical" evidence="1">
    <location>
        <begin position="119"/>
        <end position="138"/>
    </location>
</feature>
<keyword evidence="1" id="KW-1133">Transmembrane helix</keyword>
<evidence type="ECO:0000256" key="1">
    <source>
        <dbReference type="SAM" id="Phobius"/>
    </source>
</evidence>
<dbReference type="RefSeq" id="WP_154426103.1">
    <property type="nucleotide sequence ID" value="NZ_VUNN01000019.1"/>
</dbReference>
<dbReference type="InterPro" id="IPR003675">
    <property type="entry name" value="Rce1/LyrA-like_dom"/>
</dbReference>
<name>A0A7X2TS69_9SPIO</name>
<dbReference type="GO" id="GO:0006508">
    <property type="term" value="P:proteolysis"/>
    <property type="evidence" value="ECO:0007669"/>
    <property type="project" value="UniProtKB-KW"/>
</dbReference>
<feature type="transmembrane region" description="Helical" evidence="1">
    <location>
        <begin position="47"/>
        <end position="67"/>
    </location>
</feature>
<keyword evidence="4" id="KW-1185">Reference proteome</keyword>
<keyword evidence="1" id="KW-0812">Transmembrane</keyword>
<feature type="transmembrane region" description="Helical" evidence="1">
    <location>
        <begin position="187"/>
        <end position="208"/>
    </location>
</feature>